<keyword evidence="2" id="KW-1185">Reference proteome</keyword>
<dbReference type="STRING" id="3694.A0A2K1ZQB5"/>
<protein>
    <submittedName>
        <fullName evidence="1">Uncharacterized protein</fullName>
    </submittedName>
</protein>
<dbReference type="EMBL" id="CM009296">
    <property type="protein sequence ID" value="PNT27472.1"/>
    <property type="molecule type" value="Genomic_DNA"/>
</dbReference>
<reference evidence="1 2" key="1">
    <citation type="journal article" date="2006" name="Science">
        <title>The genome of black cottonwood, Populus trichocarpa (Torr. &amp; Gray).</title>
        <authorList>
            <person name="Tuskan G.A."/>
            <person name="Difazio S."/>
            <person name="Jansson S."/>
            <person name="Bohlmann J."/>
            <person name="Grigoriev I."/>
            <person name="Hellsten U."/>
            <person name="Putnam N."/>
            <person name="Ralph S."/>
            <person name="Rombauts S."/>
            <person name="Salamov A."/>
            <person name="Schein J."/>
            <person name="Sterck L."/>
            <person name="Aerts A."/>
            <person name="Bhalerao R.R."/>
            <person name="Bhalerao R.P."/>
            <person name="Blaudez D."/>
            <person name="Boerjan W."/>
            <person name="Brun A."/>
            <person name="Brunner A."/>
            <person name="Busov V."/>
            <person name="Campbell M."/>
            <person name="Carlson J."/>
            <person name="Chalot M."/>
            <person name="Chapman J."/>
            <person name="Chen G.L."/>
            <person name="Cooper D."/>
            <person name="Coutinho P.M."/>
            <person name="Couturier J."/>
            <person name="Covert S."/>
            <person name="Cronk Q."/>
            <person name="Cunningham R."/>
            <person name="Davis J."/>
            <person name="Degroeve S."/>
            <person name="Dejardin A."/>
            <person name="Depamphilis C."/>
            <person name="Detter J."/>
            <person name="Dirks B."/>
            <person name="Dubchak I."/>
            <person name="Duplessis S."/>
            <person name="Ehlting J."/>
            <person name="Ellis B."/>
            <person name="Gendler K."/>
            <person name="Goodstein D."/>
            <person name="Gribskov M."/>
            <person name="Grimwood J."/>
            <person name="Groover A."/>
            <person name="Gunter L."/>
            <person name="Hamberger B."/>
            <person name="Heinze B."/>
            <person name="Helariutta Y."/>
            <person name="Henrissat B."/>
            <person name="Holligan D."/>
            <person name="Holt R."/>
            <person name="Huang W."/>
            <person name="Islam-Faridi N."/>
            <person name="Jones S."/>
            <person name="Jones-Rhoades M."/>
            <person name="Jorgensen R."/>
            <person name="Joshi C."/>
            <person name="Kangasjarvi J."/>
            <person name="Karlsson J."/>
            <person name="Kelleher C."/>
            <person name="Kirkpatrick R."/>
            <person name="Kirst M."/>
            <person name="Kohler A."/>
            <person name="Kalluri U."/>
            <person name="Larimer F."/>
            <person name="Leebens-Mack J."/>
            <person name="Leple J.C."/>
            <person name="Locascio P."/>
            <person name="Lou Y."/>
            <person name="Lucas S."/>
            <person name="Martin F."/>
            <person name="Montanini B."/>
            <person name="Napoli C."/>
            <person name="Nelson D.R."/>
            <person name="Nelson C."/>
            <person name="Nieminen K."/>
            <person name="Nilsson O."/>
            <person name="Pereda V."/>
            <person name="Peter G."/>
            <person name="Philippe R."/>
            <person name="Pilate G."/>
            <person name="Poliakov A."/>
            <person name="Razumovskaya J."/>
            <person name="Richardson P."/>
            <person name="Rinaldi C."/>
            <person name="Ritland K."/>
            <person name="Rouze P."/>
            <person name="Ryaboy D."/>
            <person name="Schmutz J."/>
            <person name="Schrader J."/>
            <person name="Segerman B."/>
            <person name="Shin H."/>
            <person name="Siddiqui A."/>
            <person name="Sterky F."/>
            <person name="Terry A."/>
            <person name="Tsai C.J."/>
            <person name="Uberbacher E."/>
            <person name="Unneberg P."/>
            <person name="Vahala J."/>
            <person name="Wall K."/>
            <person name="Wessler S."/>
            <person name="Yang G."/>
            <person name="Yin T."/>
            <person name="Douglas C."/>
            <person name="Marra M."/>
            <person name="Sandberg G."/>
            <person name="Van de Peer Y."/>
            <person name="Rokhsar D."/>
        </authorList>
    </citation>
    <scope>NUCLEOTIDE SEQUENCE [LARGE SCALE GENOMIC DNA]</scope>
    <source>
        <strain evidence="2">cv. Nisqually</strain>
    </source>
</reference>
<sequence length="132" mass="15154">MLLTISCHPPEKKAVYRKGVRAGPSVKYGTSSVPEKEKGLEWKDYISMLYITNAEALEYWPKECNGFQLNHGIPEYIINRDGEKTTKNLNFEAWSDNGWAKWFEDGHMNSYPELTVGAGRHSDMGMLTARWH</sequence>
<dbReference type="InterPro" id="IPR027443">
    <property type="entry name" value="IPNS-like_sf"/>
</dbReference>
<evidence type="ECO:0000313" key="2">
    <source>
        <dbReference type="Proteomes" id="UP000006729"/>
    </source>
</evidence>
<dbReference type="Proteomes" id="UP000006729">
    <property type="component" value="Chromosome 7"/>
</dbReference>
<dbReference type="Gene3D" id="2.60.120.330">
    <property type="entry name" value="B-lactam Antibiotic, Isopenicillin N Synthase, Chain"/>
    <property type="match status" value="1"/>
</dbReference>
<proteinExistence type="predicted"/>
<organism evidence="1 2">
    <name type="scientific">Populus trichocarpa</name>
    <name type="common">Western balsam poplar</name>
    <name type="synonym">Populus balsamifera subsp. trichocarpa</name>
    <dbReference type="NCBI Taxonomy" id="3694"/>
    <lineage>
        <taxon>Eukaryota</taxon>
        <taxon>Viridiplantae</taxon>
        <taxon>Streptophyta</taxon>
        <taxon>Embryophyta</taxon>
        <taxon>Tracheophyta</taxon>
        <taxon>Spermatophyta</taxon>
        <taxon>Magnoliopsida</taxon>
        <taxon>eudicotyledons</taxon>
        <taxon>Gunneridae</taxon>
        <taxon>Pentapetalae</taxon>
        <taxon>rosids</taxon>
        <taxon>fabids</taxon>
        <taxon>Malpighiales</taxon>
        <taxon>Salicaceae</taxon>
        <taxon>Saliceae</taxon>
        <taxon>Populus</taxon>
    </lineage>
</organism>
<dbReference type="AlphaFoldDB" id="A0A2K1ZQB5"/>
<evidence type="ECO:0000313" key="1">
    <source>
        <dbReference type="EMBL" id="PNT27472.1"/>
    </source>
</evidence>
<accession>A0A2K1ZQB5</accession>
<name>A0A2K1ZQB5_POPTR</name>
<dbReference type="InParanoid" id="A0A2K1ZQB5"/>
<gene>
    <name evidence="1" type="ORF">POPTR_007G066600</name>
</gene>